<dbReference type="EMBL" id="JFHR01000003">
    <property type="protein sequence ID" value="KEQ55160.1"/>
    <property type="molecule type" value="Genomic_DNA"/>
</dbReference>
<proteinExistence type="predicted"/>
<protein>
    <submittedName>
        <fullName evidence="1">Uncharacterized protein</fullName>
    </submittedName>
</protein>
<evidence type="ECO:0000313" key="1">
    <source>
        <dbReference type="EMBL" id="KEQ55160.1"/>
    </source>
</evidence>
<evidence type="ECO:0000313" key="2">
    <source>
        <dbReference type="Proteomes" id="UP000028411"/>
    </source>
</evidence>
<sequence>MQQLSELGELGVNQIGSTSTKAFFSDLQLL</sequence>
<dbReference type="AlphaFoldDB" id="A0A081RIY7"/>
<reference evidence="1 2" key="1">
    <citation type="submission" date="2014-02" db="EMBL/GenBank/DDBJ databases">
        <title>Whole genome sequence of Sphingobium chlorophenolicum NBRC 16172.</title>
        <authorList>
            <person name="Gan H.M."/>
            <person name="Gan H.Y."/>
            <person name="Chew T.H."/>
            <person name="Savka M.A."/>
        </authorList>
    </citation>
    <scope>NUCLEOTIDE SEQUENCE [LARGE SCALE GENOMIC DNA]</scope>
    <source>
        <strain evidence="1 2">NBRC 16172</strain>
    </source>
</reference>
<gene>
    <name evidence="1" type="ORF">BV95_00709</name>
</gene>
<comment type="caution">
    <text evidence="1">The sequence shown here is derived from an EMBL/GenBank/DDBJ whole genome shotgun (WGS) entry which is preliminary data.</text>
</comment>
<name>A0A081RIY7_SPHCR</name>
<accession>A0A081RIY7</accession>
<organism evidence="1 2">
    <name type="scientific">Sphingobium chlorophenolicum</name>
    <dbReference type="NCBI Taxonomy" id="46429"/>
    <lineage>
        <taxon>Bacteria</taxon>
        <taxon>Pseudomonadati</taxon>
        <taxon>Pseudomonadota</taxon>
        <taxon>Alphaproteobacteria</taxon>
        <taxon>Sphingomonadales</taxon>
        <taxon>Sphingomonadaceae</taxon>
        <taxon>Sphingobium</taxon>
    </lineage>
</organism>
<dbReference type="Proteomes" id="UP000028411">
    <property type="component" value="Unassembled WGS sequence"/>
</dbReference>